<proteinExistence type="predicted"/>
<sequence length="95" mass="11034">MNKRLRNRRRQTIFSFFGRELVKRGHENLFYPPRRMVPRNRGERGRLFGTPRKTVDGFLLRLRHGGGGALQPIGPRKAAPARCAWRAAPHNLAYQ</sequence>
<protein>
    <submittedName>
        <fullName evidence="1">Uncharacterized protein</fullName>
    </submittedName>
</protein>
<name>A0A154NXL2_DUFNO</name>
<dbReference type="AlphaFoldDB" id="A0A154NXL2"/>
<organism evidence="1 2">
    <name type="scientific">Dufourea novaeangliae</name>
    <name type="common">Sweat bee</name>
    <dbReference type="NCBI Taxonomy" id="178035"/>
    <lineage>
        <taxon>Eukaryota</taxon>
        <taxon>Metazoa</taxon>
        <taxon>Ecdysozoa</taxon>
        <taxon>Arthropoda</taxon>
        <taxon>Hexapoda</taxon>
        <taxon>Insecta</taxon>
        <taxon>Pterygota</taxon>
        <taxon>Neoptera</taxon>
        <taxon>Endopterygota</taxon>
        <taxon>Hymenoptera</taxon>
        <taxon>Apocrita</taxon>
        <taxon>Aculeata</taxon>
        <taxon>Apoidea</taxon>
        <taxon>Anthophila</taxon>
        <taxon>Halictidae</taxon>
        <taxon>Rophitinae</taxon>
        <taxon>Dufourea</taxon>
    </lineage>
</organism>
<accession>A0A154NXL2</accession>
<evidence type="ECO:0000313" key="2">
    <source>
        <dbReference type="Proteomes" id="UP000076502"/>
    </source>
</evidence>
<dbReference type="EMBL" id="KQ434778">
    <property type="protein sequence ID" value="KZC04406.1"/>
    <property type="molecule type" value="Genomic_DNA"/>
</dbReference>
<dbReference type="Proteomes" id="UP000076502">
    <property type="component" value="Unassembled WGS sequence"/>
</dbReference>
<keyword evidence="2" id="KW-1185">Reference proteome</keyword>
<reference evidence="1 2" key="1">
    <citation type="submission" date="2015-07" db="EMBL/GenBank/DDBJ databases">
        <title>The genome of Dufourea novaeangliae.</title>
        <authorList>
            <person name="Pan H."/>
            <person name="Kapheim K."/>
        </authorList>
    </citation>
    <scope>NUCLEOTIDE SEQUENCE [LARGE SCALE GENOMIC DNA]</scope>
    <source>
        <strain evidence="1">0120121106</strain>
        <tissue evidence="1">Whole body</tissue>
    </source>
</reference>
<gene>
    <name evidence="1" type="ORF">WN55_02768</name>
</gene>
<evidence type="ECO:0000313" key="1">
    <source>
        <dbReference type="EMBL" id="KZC04406.1"/>
    </source>
</evidence>